<keyword evidence="2" id="KW-1185">Reference proteome</keyword>
<proteinExistence type="predicted"/>
<protein>
    <submittedName>
        <fullName evidence="1">Uncharacterized protein</fullName>
    </submittedName>
</protein>
<evidence type="ECO:0000313" key="1">
    <source>
        <dbReference type="EMBL" id="KAH3833220.1"/>
    </source>
</evidence>
<accession>A0A9D4QJV1</accession>
<evidence type="ECO:0000313" key="2">
    <source>
        <dbReference type="Proteomes" id="UP000828390"/>
    </source>
</evidence>
<comment type="caution">
    <text evidence="1">The sequence shown here is derived from an EMBL/GenBank/DDBJ whole genome shotgun (WGS) entry which is preliminary data.</text>
</comment>
<gene>
    <name evidence="1" type="ORF">DPMN_106523</name>
</gene>
<sequence length="75" mass="8145">MESSAYIIGVCECLTVQCQESGVRYLTQVPGCRLVSQSGDHGTTKRKLGTCIIPADKQTYCSVKPMAGFILCQQN</sequence>
<dbReference type="Proteomes" id="UP000828390">
    <property type="component" value="Unassembled WGS sequence"/>
</dbReference>
<name>A0A9D4QJV1_DREPO</name>
<reference evidence="1" key="1">
    <citation type="journal article" date="2019" name="bioRxiv">
        <title>The Genome of the Zebra Mussel, Dreissena polymorpha: A Resource for Invasive Species Research.</title>
        <authorList>
            <person name="McCartney M.A."/>
            <person name="Auch B."/>
            <person name="Kono T."/>
            <person name="Mallez S."/>
            <person name="Zhang Y."/>
            <person name="Obille A."/>
            <person name="Becker A."/>
            <person name="Abrahante J.E."/>
            <person name="Garbe J."/>
            <person name="Badalamenti J.P."/>
            <person name="Herman A."/>
            <person name="Mangelson H."/>
            <person name="Liachko I."/>
            <person name="Sullivan S."/>
            <person name="Sone E.D."/>
            <person name="Koren S."/>
            <person name="Silverstein K.A.T."/>
            <person name="Beckman K.B."/>
            <person name="Gohl D.M."/>
        </authorList>
    </citation>
    <scope>NUCLEOTIDE SEQUENCE</scope>
    <source>
        <strain evidence="1">Duluth1</strain>
        <tissue evidence="1">Whole animal</tissue>
    </source>
</reference>
<dbReference type="AlphaFoldDB" id="A0A9D4QJV1"/>
<dbReference type="EMBL" id="JAIWYP010000004">
    <property type="protein sequence ID" value="KAH3833220.1"/>
    <property type="molecule type" value="Genomic_DNA"/>
</dbReference>
<organism evidence="1 2">
    <name type="scientific">Dreissena polymorpha</name>
    <name type="common">Zebra mussel</name>
    <name type="synonym">Mytilus polymorpha</name>
    <dbReference type="NCBI Taxonomy" id="45954"/>
    <lineage>
        <taxon>Eukaryota</taxon>
        <taxon>Metazoa</taxon>
        <taxon>Spiralia</taxon>
        <taxon>Lophotrochozoa</taxon>
        <taxon>Mollusca</taxon>
        <taxon>Bivalvia</taxon>
        <taxon>Autobranchia</taxon>
        <taxon>Heteroconchia</taxon>
        <taxon>Euheterodonta</taxon>
        <taxon>Imparidentia</taxon>
        <taxon>Neoheterodontei</taxon>
        <taxon>Myida</taxon>
        <taxon>Dreissenoidea</taxon>
        <taxon>Dreissenidae</taxon>
        <taxon>Dreissena</taxon>
    </lineage>
</organism>
<reference evidence="1" key="2">
    <citation type="submission" date="2020-11" db="EMBL/GenBank/DDBJ databases">
        <authorList>
            <person name="McCartney M.A."/>
            <person name="Auch B."/>
            <person name="Kono T."/>
            <person name="Mallez S."/>
            <person name="Becker A."/>
            <person name="Gohl D.M."/>
            <person name="Silverstein K.A.T."/>
            <person name="Koren S."/>
            <person name="Bechman K.B."/>
            <person name="Herman A."/>
            <person name="Abrahante J.E."/>
            <person name="Garbe J."/>
        </authorList>
    </citation>
    <scope>NUCLEOTIDE SEQUENCE</scope>
    <source>
        <strain evidence="1">Duluth1</strain>
        <tissue evidence="1">Whole animal</tissue>
    </source>
</reference>